<evidence type="ECO:0000313" key="2">
    <source>
        <dbReference type="Proteomes" id="UP000017184"/>
    </source>
</evidence>
<accession>U5N4K1</accession>
<dbReference type="HOGENOM" id="CLU_1719021_0_0_4"/>
<dbReference type="eggNOG" id="COG5304">
    <property type="taxonomic scope" value="Bacteria"/>
</dbReference>
<keyword evidence="2" id="KW-1185">Reference proteome</keyword>
<evidence type="ECO:0000313" key="1">
    <source>
        <dbReference type="EMBL" id="AGX86185.1"/>
    </source>
</evidence>
<protein>
    <submittedName>
        <fullName evidence="1">Helix-turn-helix protein CopG</fullName>
    </submittedName>
</protein>
<dbReference type="KEGG" id="cbx:Cenrod_0050"/>
<dbReference type="AlphaFoldDB" id="U5N4K1"/>
<gene>
    <name evidence="1" type="ORF">Cenrod_0050</name>
</gene>
<dbReference type="EMBL" id="CP004885">
    <property type="protein sequence ID" value="AGX86185.1"/>
    <property type="molecule type" value="Genomic_DNA"/>
</dbReference>
<name>U5N4K1_9BURK</name>
<dbReference type="STRING" id="946483.Cenrod_0050"/>
<reference evidence="1 2" key="1">
    <citation type="journal article" date="2013" name="Genome Biol.">
        <title>Genomic analysis reveals key aspects of prokaryotic symbiosis in the phototrophic consortium "Chlorochromatium aggregatum".</title>
        <authorList>
            <person name="Liu Z."/>
            <person name="Muller J."/>
            <person name="Li T."/>
            <person name="Alvey R.M."/>
            <person name="Vogl K."/>
            <person name="Frigaard N.U."/>
            <person name="Rockwell N.C."/>
            <person name="Boyd E.S."/>
            <person name="Tomsho L.P."/>
            <person name="Schuster S.C."/>
            <person name="Henke P."/>
            <person name="Rohde M."/>
            <person name="Overmann J."/>
            <person name="Bryant D.A."/>
        </authorList>
    </citation>
    <scope>NUCLEOTIDE SEQUENCE [LARGE SCALE GENOMIC DNA]</scope>
    <source>
        <strain evidence="1">CR</strain>
    </source>
</reference>
<sequence length="152" mass="17869">MGFRFPMHNLLFWMQIASLPKISNTVNGKNDITVSEWIEKVPEFLRFGLPIDSEEYESLALVTGEKERRFMNKQIHYSDEPIGEIRFVPDFLPSPDELVLKNEQKKVTISLSVESVDFFKEAAKKHNMQYQRMIMQLLDEYVAIQKHANKEM</sequence>
<proteinExistence type="predicted"/>
<dbReference type="Proteomes" id="UP000017184">
    <property type="component" value="Chromosome"/>
</dbReference>
<organism evidence="1 2">
    <name type="scientific">Candidatus Symbiobacter mobilis CR</name>
    <dbReference type="NCBI Taxonomy" id="946483"/>
    <lineage>
        <taxon>Bacteria</taxon>
        <taxon>Pseudomonadati</taxon>
        <taxon>Pseudomonadota</taxon>
        <taxon>Betaproteobacteria</taxon>
        <taxon>Burkholderiales</taxon>
        <taxon>Comamonadaceae</taxon>
    </lineage>
</organism>